<evidence type="ECO:0000256" key="7">
    <source>
        <dbReference type="PROSITE-ProRule" id="PRU01240"/>
    </source>
</evidence>
<dbReference type="InterPro" id="IPR050131">
    <property type="entry name" value="Peptidase_S8_subtilisin-like"/>
</dbReference>
<evidence type="ECO:0000259" key="9">
    <source>
        <dbReference type="Pfam" id="PF00082"/>
    </source>
</evidence>
<dbReference type="EMBL" id="CAADRA010005243">
    <property type="protein sequence ID" value="VFT87530.1"/>
    <property type="molecule type" value="Genomic_DNA"/>
</dbReference>
<dbReference type="InterPro" id="IPR015500">
    <property type="entry name" value="Peptidase_S8_subtilisin-rel"/>
</dbReference>
<reference evidence="10" key="2">
    <citation type="submission" date="2019-06" db="EMBL/GenBank/DDBJ databases">
        <title>Genomics analysis of Aphanomyces spp. identifies a new class of oomycete effector associated with host adaptation.</title>
        <authorList>
            <person name="Gaulin E."/>
        </authorList>
    </citation>
    <scope>NUCLEOTIDE SEQUENCE</scope>
    <source>
        <strain evidence="10">CBS 578.67</strain>
    </source>
</reference>
<dbReference type="InterPro" id="IPR036852">
    <property type="entry name" value="Peptidase_S8/S53_dom_sf"/>
</dbReference>
<comment type="catalytic activity">
    <reaction evidence="5">
        <text>Hydrolysis of proteins with broad specificity for peptide bonds, and a preference for a large uncharged residue in P1. Hydrolyzes peptide amides.</text>
        <dbReference type="EC" id="3.4.21.62"/>
    </reaction>
</comment>
<evidence type="ECO:0000313" key="12">
    <source>
        <dbReference type="Proteomes" id="UP000332933"/>
    </source>
</evidence>
<evidence type="ECO:0000256" key="2">
    <source>
        <dbReference type="ARBA" id="ARBA00022670"/>
    </source>
</evidence>
<feature type="signal peptide" evidence="8">
    <location>
        <begin position="1"/>
        <end position="22"/>
    </location>
</feature>
<dbReference type="PRINTS" id="PR00723">
    <property type="entry name" value="SUBTILISIN"/>
</dbReference>
<dbReference type="PROSITE" id="PS00138">
    <property type="entry name" value="SUBTILASE_SER"/>
    <property type="match status" value="1"/>
</dbReference>
<dbReference type="SUPFAM" id="SSF52743">
    <property type="entry name" value="Subtilisin-like"/>
    <property type="match status" value="1"/>
</dbReference>
<dbReference type="Gene3D" id="3.40.50.200">
    <property type="entry name" value="Peptidase S8/S53 domain"/>
    <property type="match status" value="1"/>
</dbReference>
<evidence type="ECO:0000313" key="10">
    <source>
        <dbReference type="EMBL" id="KAF0698753.1"/>
    </source>
</evidence>
<sequence length="527" mass="54847">MSGSTIVARAACIFAFLATAMAAVPSSKIAPDVWADLQHPSASVSVLVSFQGGTHDTLADTTDYGDLDQPSSNIRVRDSLIQLSMASQTPVLALLHPNQTRRLANSTSSSDDIVACPGLESLRLRQIYLTNQLHIRSLTRCMAEQLALRPEVTSIRYGVTLTLDNVIDTVPATTNSNSSWGITTIAAPDLWAAGFSGQGIVVGSIDSGVRGSHDAVRRNFRADHGWFDATTNKAPFPVDVLGHGTHTMGIIQAVAPDAQWISCRACGADGSCKESDLLVCMQFMLCPTDATGQFADCAKAPRVVNNSWGAGGRANFPNYKAAVAAWRHAGIVPVFSNGNNGNGGCGTVGSPADYDDVISVGSIDSTGHLASTSSRGPTVQGRVKPDVVAPGMNIMSASSQGDDLYVSMSGTSMAAPHVTAAIALLLSANPHLTYDDLYTLLTTAARDDGVLVGEIPACTLLASRAGTNSSCLTGHGLVHLTKGLSIVRGTTATSELTPTMTPASPATTTSTTTTMTPQIQAAHFCGE</sequence>
<keyword evidence="2 7" id="KW-0645">Protease</keyword>
<protein>
    <recommendedName>
        <fullName evidence="6">subtilisin</fullName>
        <ecNumber evidence="6">3.4.21.62</ecNumber>
    </recommendedName>
</protein>
<feature type="domain" description="Peptidase S8/S53" evidence="9">
    <location>
        <begin position="197"/>
        <end position="447"/>
    </location>
</feature>
<feature type="chain" id="PRO_5033437025" description="subtilisin" evidence="8">
    <location>
        <begin position="23"/>
        <end position="527"/>
    </location>
</feature>
<proteinExistence type="inferred from homology"/>
<evidence type="ECO:0000256" key="4">
    <source>
        <dbReference type="ARBA" id="ARBA00022825"/>
    </source>
</evidence>
<dbReference type="InterPro" id="IPR023828">
    <property type="entry name" value="Peptidase_S8_Ser-AS"/>
</dbReference>
<evidence type="ECO:0000256" key="8">
    <source>
        <dbReference type="SAM" id="SignalP"/>
    </source>
</evidence>
<evidence type="ECO:0000313" key="11">
    <source>
        <dbReference type="EMBL" id="VFT87530.1"/>
    </source>
</evidence>
<dbReference type="AlphaFoldDB" id="A0A485KR13"/>
<feature type="active site" description="Charge relay system" evidence="7">
    <location>
        <position position="412"/>
    </location>
</feature>
<accession>A0A485KR13</accession>
<gene>
    <name evidence="11" type="primary">Aste57867_10658</name>
    <name evidence="10" type="ORF">As57867_010618</name>
    <name evidence="11" type="ORF">ASTE57867_10658</name>
</gene>
<evidence type="ECO:0000256" key="5">
    <source>
        <dbReference type="ARBA" id="ARBA00023529"/>
    </source>
</evidence>
<keyword evidence="3 7" id="KW-0378">Hydrolase</keyword>
<dbReference type="PROSITE" id="PS51892">
    <property type="entry name" value="SUBTILASE"/>
    <property type="match status" value="1"/>
</dbReference>
<dbReference type="OrthoDB" id="206201at2759"/>
<dbReference type="GO" id="GO:0004252">
    <property type="term" value="F:serine-type endopeptidase activity"/>
    <property type="evidence" value="ECO:0007669"/>
    <property type="project" value="UniProtKB-UniRule"/>
</dbReference>
<reference evidence="11 12" key="1">
    <citation type="submission" date="2019-03" db="EMBL/GenBank/DDBJ databases">
        <authorList>
            <person name="Gaulin E."/>
            <person name="Dumas B."/>
        </authorList>
    </citation>
    <scope>NUCLEOTIDE SEQUENCE [LARGE SCALE GENOMIC DNA]</scope>
    <source>
        <strain evidence="11">CBS 568.67</strain>
    </source>
</reference>
<keyword evidence="12" id="KW-1185">Reference proteome</keyword>
<dbReference type="Pfam" id="PF00082">
    <property type="entry name" value="Peptidase_S8"/>
    <property type="match status" value="1"/>
</dbReference>
<dbReference type="EMBL" id="VJMH01005222">
    <property type="protein sequence ID" value="KAF0698753.1"/>
    <property type="molecule type" value="Genomic_DNA"/>
</dbReference>
<keyword evidence="8" id="KW-0732">Signal</keyword>
<feature type="active site" description="Charge relay system" evidence="7">
    <location>
        <position position="243"/>
    </location>
</feature>
<dbReference type="PANTHER" id="PTHR43806:SF67">
    <property type="entry name" value="EGF-LIKE DOMAIN-CONTAINING PROTEIN"/>
    <property type="match status" value="1"/>
</dbReference>
<dbReference type="PANTHER" id="PTHR43806">
    <property type="entry name" value="PEPTIDASE S8"/>
    <property type="match status" value="1"/>
</dbReference>
<organism evidence="11 12">
    <name type="scientific">Aphanomyces stellatus</name>
    <dbReference type="NCBI Taxonomy" id="120398"/>
    <lineage>
        <taxon>Eukaryota</taxon>
        <taxon>Sar</taxon>
        <taxon>Stramenopiles</taxon>
        <taxon>Oomycota</taxon>
        <taxon>Saprolegniomycetes</taxon>
        <taxon>Saprolegniales</taxon>
        <taxon>Verrucalvaceae</taxon>
        <taxon>Aphanomyces</taxon>
    </lineage>
</organism>
<name>A0A485KR13_9STRA</name>
<dbReference type="EC" id="3.4.21.62" evidence="6"/>
<evidence type="ECO:0000256" key="6">
    <source>
        <dbReference type="ARBA" id="ARBA00023619"/>
    </source>
</evidence>
<evidence type="ECO:0000256" key="1">
    <source>
        <dbReference type="ARBA" id="ARBA00011073"/>
    </source>
</evidence>
<evidence type="ECO:0000256" key="3">
    <source>
        <dbReference type="ARBA" id="ARBA00022801"/>
    </source>
</evidence>
<comment type="similarity">
    <text evidence="1 7">Belongs to the peptidase S8 family.</text>
</comment>
<dbReference type="Proteomes" id="UP000332933">
    <property type="component" value="Unassembled WGS sequence"/>
</dbReference>
<feature type="active site" description="Charge relay system" evidence="7">
    <location>
        <position position="206"/>
    </location>
</feature>
<keyword evidence="4 7" id="KW-0720">Serine protease</keyword>
<dbReference type="GO" id="GO:0006508">
    <property type="term" value="P:proteolysis"/>
    <property type="evidence" value="ECO:0007669"/>
    <property type="project" value="UniProtKB-KW"/>
</dbReference>
<dbReference type="InterPro" id="IPR000209">
    <property type="entry name" value="Peptidase_S8/S53_dom"/>
</dbReference>